<evidence type="ECO:0000313" key="3">
    <source>
        <dbReference type="Proteomes" id="UP000824540"/>
    </source>
</evidence>
<organism evidence="2 3">
    <name type="scientific">Albula glossodonta</name>
    <name type="common">roundjaw bonefish</name>
    <dbReference type="NCBI Taxonomy" id="121402"/>
    <lineage>
        <taxon>Eukaryota</taxon>
        <taxon>Metazoa</taxon>
        <taxon>Chordata</taxon>
        <taxon>Craniata</taxon>
        <taxon>Vertebrata</taxon>
        <taxon>Euteleostomi</taxon>
        <taxon>Actinopterygii</taxon>
        <taxon>Neopterygii</taxon>
        <taxon>Teleostei</taxon>
        <taxon>Albuliformes</taxon>
        <taxon>Albulidae</taxon>
        <taxon>Albula</taxon>
    </lineage>
</organism>
<dbReference type="AlphaFoldDB" id="A0A8T2PRN8"/>
<evidence type="ECO:0000256" key="1">
    <source>
        <dbReference type="SAM" id="MobiDB-lite"/>
    </source>
</evidence>
<reference evidence="2" key="1">
    <citation type="thesis" date="2021" institute="BYU ScholarsArchive" country="Provo, UT, USA">
        <title>Applications of and Algorithms for Genome Assembly and Genomic Analyses with an Emphasis on Marine Teleosts.</title>
        <authorList>
            <person name="Pickett B.D."/>
        </authorList>
    </citation>
    <scope>NUCLEOTIDE SEQUENCE</scope>
    <source>
        <strain evidence="2">HI-2016</strain>
    </source>
</reference>
<name>A0A8T2PRN8_9TELE</name>
<protein>
    <submittedName>
        <fullName evidence="2">Uncharacterized protein</fullName>
    </submittedName>
</protein>
<comment type="caution">
    <text evidence="2">The sequence shown here is derived from an EMBL/GenBank/DDBJ whole genome shotgun (WGS) entry which is preliminary data.</text>
</comment>
<dbReference type="Proteomes" id="UP000824540">
    <property type="component" value="Unassembled WGS sequence"/>
</dbReference>
<sequence>MAVSLSVPSCPSPFATTPVGLQQTDSTVDTTAEGGNKAKSHKQFVSLNPGSLSWVLSNSAACLSLVRQAGMTQLIFKLLQASHKAYPKAYHHQPLKSHKY</sequence>
<accession>A0A8T2PRN8</accession>
<dbReference type="EMBL" id="JAFBMS010000003">
    <property type="protein sequence ID" value="KAG9353989.1"/>
    <property type="molecule type" value="Genomic_DNA"/>
</dbReference>
<feature type="region of interest" description="Disordered" evidence="1">
    <location>
        <begin position="1"/>
        <end position="39"/>
    </location>
</feature>
<evidence type="ECO:0000313" key="2">
    <source>
        <dbReference type="EMBL" id="KAG9353989.1"/>
    </source>
</evidence>
<gene>
    <name evidence="2" type="ORF">JZ751_012113</name>
</gene>
<feature type="compositionally biased region" description="Polar residues" evidence="1">
    <location>
        <begin position="19"/>
        <end position="30"/>
    </location>
</feature>
<proteinExistence type="predicted"/>
<keyword evidence="3" id="KW-1185">Reference proteome</keyword>